<proteinExistence type="predicted"/>
<accession>A0A183I8J1</accession>
<evidence type="ECO:0000256" key="1">
    <source>
        <dbReference type="SAM" id="Phobius"/>
    </source>
</evidence>
<keyword evidence="1" id="KW-0472">Membrane</keyword>
<reference evidence="4" key="1">
    <citation type="submission" date="2016-06" db="UniProtKB">
        <authorList>
            <consortium name="WormBaseParasite"/>
        </authorList>
    </citation>
    <scope>IDENTIFICATION</scope>
</reference>
<reference evidence="2 3" key="2">
    <citation type="submission" date="2018-11" db="EMBL/GenBank/DDBJ databases">
        <authorList>
            <consortium name="Pathogen Informatics"/>
        </authorList>
    </citation>
    <scope>NUCLEOTIDE SEQUENCE [LARGE SCALE GENOMIC DNA]</scope>
</reference>
<organism evidence="4">
    <name type="scientific">Onchocerca flexuosa</name>
    <dbReference type="NCBI Taxonomy" id="387005"/>
    <lineage>
        <taxon>Eukaryota</taxon>
        <taxon>Metazoa</taxon>
        <taxon>Ecdysozoa</taxon>
        <taxon>Nematoda</taxon>
        <taxon>Chromadorea</taxon>
        <taxon>Rhabditida</taxon>
        <taxon>Spirurina</taxon>
        <taxon>Spiruromorpha</taxon>
        <taxon>Filarioidea</taxon>
        <taxon>Onchocercidae</taxon>
        <taxon>Onchocerca</taxon>
    </lineage>
</organism>
<evidence type="ECO:0000313" key="2">
    <source>
        <dbReference type="EMBL" id="VDP26542.1"/>
    </source>
</evidence>
<dbReference type="EMBL" id="UZAJ01043797">
    <property type="protein sequence ID" value="VDP26542.1"/>
    <property type="molecule type" value="Genomic_DNA"/>
</dbReference>
<evidence type="ECO:0000313" key="4">
    <source>
        <dbReference type="WBParaSite" id="OFLC_0001606601-mRNA-1"/>
    </source>
</evidence>
<protein>
    <submittedName>
        <fullName evidence="4">Ion_trans domain-containing protein</fullName>
    </submittedName>
</protein>
<keyword evidence="1" id="KW-0812">Transmembrane</keyword>
<keyword evidence="3" id="KW-1185">Reference proteome</keyword>
<dbReference type="Proteomes" id="UP000267606">
    <property type="component" value="Unassembled WGS sequence"/>
</dbReference>
<gene>
    <name evidence="2" type="ORF">OFLC_LOCUS16053</name>
</gene>
<dbReference type="WBParaSite" id="OFLC_0001606601-mRNA-1">
    <property type="protein sequence ID" value="OFLC_0001606601-mRNA-1"/>
    <property type="gene ID" value="OFLC_0001606601"/>
</dbReference>
<evidence type="ECO:0000313" key="3">
    <source>
        <dbReference type="Proteomes" id="UP000267606"/>
    </source>
</evidence>
<keyword evidence="1" id="KW-1133">Transmembrane helix</keyword>
<feature type="transmembrane region" description="Helical" evidence="1">
    <location>
        <begin position="19"/>
        <end position="40"/>
    </location>
</feature>
<dbReference type="STRING" id="387005.A0A183I8J1"/>
<dbReference type="AlphaFoldDB" id="A0A183I8J1"/>
<sequence length="78" mass="9254">VIDRIEATSWQIRETNIRLAIGLVVLFFYLLIGAIVFVQIESPAEITDMETYEEFRSYWNRVLKEAGFKGDRFKLIYF</sequence>
<name>A0A183I8J1_9BILA</name>
<dbReference type="Gene3D" id="1.10.287.70">
    <property type="match status" value="1"/>
</dbReference>